<keyword evidence="3" id="KW-1185">Reference proteome</keyword>
<feature type="compositionally biased region" description="Polar residues" evidence="1">
    <location>
        <begin position="1"/>
        <end position="23"/>
    </location>
</feature>
<feature type="compositionally biased region" description="Basic residues" evidence="1">
    <location>
        <begin position="24"/>
        <end position="44"/>
    </location>
</feature>
<proteinExistence type="predicted"/>
<evidence type="ECO:0000313" key="3">
    <source>
        <dbReference type="Proteomes" id="UP001497444"/>
    </source>
</evidence>
<evidence type="ECO:0008006" key="4">
    <source>
        <dbReference type="Google" id="ProtNLM"/>
    </source>
</evidence>
<protein>
    <recommendedName>
        <fullName evidence="4">Glycine-rich protein</fullName>
    </recommendedName>
</protein>
<organism evidence="2 3">
    <name type="scientific">Sphagnum jensenii</name>
    <dbReference type="NCBI Taxonomy" id="128206"/>
    <lineage>
        <taxon>Eukaryota</taxon>
        <taxon>Viridiplantae</taxon>
        <taxon>Streptophyta</taxon>
        <taxon>Embryophyta</taxon>
        <taxon>Bryophyta</taxon>
        <taxon>Sphagnophytina</taxon>
        <taxon>Sphagnopsida</taxon>
        <taxon>Sphagnales</taxon>
        <taxon>Sphagnaceae</taxon>
        <taxon>Sphagnum</taxon>
    </lineage>
</organism>
<feature type="compositionally biased region" description="Gly residues" evidence="1">
    <location>
        <begin position="52"/>
        <end position="74"/>
    </location>
</feature>
<name>A0ABP0WKJ5_9BRYO</name>
<dbReference type="Proteomes" id="UP001497444">
    <property type="component" value="Chromosome 19"/>
</dbReference>
<sequence>MRVIGTSSNGGSQESTFYSNSNKGRGRGAKISFRGRHGSSHGGHHQHEGKSHGGGRGNFRGRGSRGGRGGSHRD</sequence>
<evidence type="ECO:0000313" key="2">
    <source>
        <dbReference type="EMBL" id="CAK9267379.1"/>
    </source>
</evidence>
<feature type="region of interest" description="Disordered" evidence="1">
    <location>
        <begin position="1"/>
        <end position="74"/>
    </location>
</feature>
<accession>A0ABP0WKJ5</accession>
<reference evidence="2" key="1">
    <citation type="submission" date="2024-02" db="EMBL/GenBank/DDBJ databases">
        <authorList>
            <consortium name="ELIXIR-Norway"/>
            <consortium name="Elixir Norway"/>
        </authorList>
    </citation>
    <scope>NUCLEOTIDE SEQUENCE</scope>
</reference>
<dbReference type="EMBL" id="OZ020114">
    <property type="protein sequence ID" value="CAK9267379.1"/>
    <property type="molecule type" value="Genomic_DNA"/>
</dbReference>
<gene>
    <name evidence="2" type="ORF">CSSPJE1EN1_LOCUS12857</name>
</gene>
<evidence type="ECO:0000256" key="1">
    <source>
        <dbReference type="SAM" id="MobiDB-lite"/>
    </source>
</evidence>